<protein>
    <submittedName>
        <fullName evidence="2">Shikimate 5-dehydrogenase</fullName>
    </submittedName>
</protein>
<dbReference type="Pfam" id="PF08501">
    <property type="entry name" value="Shikimate_dh_N"/>
    <property type="match status" value="1"/>
</dbReference>
<name>A0A1R1L6X3_9MICC</name>
<dbReference type="CDD" id="cd01065">
    <property type="entry name" value="NAD_bind_Shikimate_DH"/>
    <property type="match status" value="1"/>
</dbReference>
<evidence type="ECO:0000313" key="3">
    <source>
        <dbReference type="Proteomes" id="UP000187085"/>
    </source>
</evidence>
<reference evidence="2 3" key="1">
    <citation type="submission" date="2016-12" db="EMBL/GenBank/DDBJ databases">
        <title>Draft genome of Tersicoccus phoenicis 1P05MA.</title>
        <authorList>
            <person name="Nakajima Y."/>
            <person name="Yoshizawa S."/>
            <person name="Nakamura K."/>
            <person name="Ogura Y."/>
            <person name="Hayashi T."/>
            <person name="Kogure K."/>
        </authorList>
    </citation>
    <scope>NUCLEOTIDE SEQUENCE [LARGE SCALE GENOMIC DNA]</scope>
    <source>
        <strain evidence="2 3">1p05MA</strain>
    </source>
</reference>
<dbReference type="Gene3D" id="3.40.50.720">
    <property type="entry name" value="NAD(P)-binding Rossmann-like Domain"/>
    <property type="match status" value="1"/>
</dbReference>
<dbReference type="SUPFAM" id="SSF53223">
    <property type="entry name" value="Aminoacid dehydrogenase-like, N-terminal domain"/>
    <property type="match status" value="1"/>
</dbReference>
<dbReference type="GO" id="GO:0050661">
    <property type="term" value="F:NADP binding"/>
    <property type="evidence" value="ECO:0007669"/>
    <property type="project" value="TreeGrafter"/>
</dbReference>
<dbReference type="InterPro" id="IPR036291">
    <property type="entry name" value="NAD(P)-bd_dom_sf"/>
</dbReference>
<dbReference type="EMBL" id="MRDE01000076">
    <property type="protein sequence ID" value="OMH23263.1"/>
    <property type="molecule type" value="Genomic_DNA"/>
</dbReference>
<organism evidence="2 3">
    <name type="scientific">Tersicoccus phoenicis</name>
    <dbReference type="NCBI Taxonomy" id="554083"/>
    <lineage>
        <taxon>Bacteria</taxon>
        <taxon>Bacillati</taxon>
        <taxon>Actinomycetota</taxon>
        <taxon>Actinomycetes</taxon>
        <taxon>Micrococcales</taxon>
        <taxon>Micrococcaceae</taxon>
        <taxon>Tersicoccus</taxon>
    </lineage>
</organism>
<dbReference type="AlphaFoldDB" id="A0A1R1L6X3"/>
<dbReference type="PANTHER" id="PTHR21089:SF9">
    <property type="entry name" value="SHIKIMATE DEHYDROGENASE-LIKE PROTEIN HI_0607"/>
    <property type="match status" value="1"/>
</dbReference>
<dbReference type="InterPro" id="IPR013708">
    <property type="entry name" value="Shikimate_DH-bd_N"/>
</dbReference>
<dbReference type="Proteomes" id="UP000187085">
    <property type="component" value="Unassembled WGS sequence"/>
</dbReference>
<dbReference type="GO" id="GO:0009423">
    <property type="term" value="P:chorismate biosynthetic process"/>
    <property type="evidence" value="ECO:0007669"/>
    <property type="project" value="TreeGrafter"/>
</dbReference>
<comment type="caution">
    <text evidence="2">The sequence shown here is derived from an EMBL/GenBank/DDBJ whole genome shotgun (WGS) entry which is preliminary data.</text>
</comment>
<evidence type="ECO:0000259" key="1">
    <source>
        <dbReference type="Pfam" id="PF08501"/>
    </source>
</evidence>
<evidence type="ECO:0000313" key="2">
    <source>
        <dbReference type="EMBL" id="OMH23263.1"/>
    </source>
</evidence>
<dbReference type="STRING" id="554083.BKD30_12975"/>
<dbReference type="OrthoDB" id="9792692at2"/>
<dbReference type="InterPro" id="IPR022893">
    <property type="entry name" value="Shikimate_DH_fam"/>
</dbReference>
<keyword evidence="3" id="KW-1185">Reference proteome</keyword>
<dbReference type="RefSeq" id="WP_076705240.1">
    <property type="nucleotide sequence ID" value="NZ_MRDE01000076.1"/>
</dbReference>
<accession>A0A1R1L6X3</accession>
<dbReference type="GO" id="GO:0005829">
    <property type="term" value="C:cytosol"/>
    <property type="evidence" value="ECO:0007669"/>
    <property type="project" value="TreeGrafter"/>
</dbReference>
<feature type="domain" description="Shikimate dehydrogenase substrate binding N-terminal" evidence="1">
    <location>
        <begin position="34"/>
        <end position="101"/>
    </location>
</feature>
<dbReference type="PANTHER" id="PTHR21089">
    <property type="entry name" value="SHIKIMATE DEHYDROGENASE"/>
    <property type="match status" value="1"/>
</dbReference>
<dbReference type="GO" id="GO:0019632">
    <property type="term" value="P:shikimate metabolic process"/>
    <property type="evidence" value="ECO:0007669"/>
    <property type="project" value="TreeGrafter"/>
</dbReference>
<dbReference type="SUPFAM" id="SSF51735">
    <property type="entry name" value="NAD(P)-binding Rossmann-fold domains"/>
    <property type="match status" value="1"/>
</dbReference>
<dbReference type="NCBIfam" id="NF009202">
    <property type="entry name" value="PRK12550.1"/>
    <property type="match status" value="1"/>
</dbReference>
<dbReference type="GO" id="GO:0004764">
    <property type="term" value="F:shikimate 3-dehydrogenase (NADP+) activity"/>
    <property type="evidence" value="ECO:0007669"/>
    <property type="project" value="InterPro"/>
</dbReference>
<sequence length="290" mass="30165">MNPVTHARALTALSRETRLCISLAARPSNHGTRFHNWLYNQLDLDFVYKAMTTTDIDAAIGGVRALGIRGCSVSMPFKEAVIPLVDGQDASATAIDSVNTIVNDDGRLTAYNTDYLAIASLLAEHRVDAASSVLLRGSGGMAKAVTAAFADAGFTDVTILARNGDAGSALASRYGFTHRVSADPGDSADARADVVVNVTPIGMEGSSMIGDAADRLSFDPAVIDAARVVFDVVAMPVRTPLVVAGERAGKTVITGGEVIALQAAAQFELYTGVRPTPAQVDAAEAWAAAD</sequence>
<proteinExistence type="predicted"/>
<dbReference type="InterPro" id="IPR046346">
    <property type="entry name" value="Aminoacid_DH-like_N_sf"/>
</dbReference>
<gene>
    <name evidence="2" type="ORF">BKD30_12975</name>
</gene>
<dbReference type="Gene3D" id="3.40.50.10860">
    <property type="entry name" value="Leucine Dehydrogenase, chain A, domain 1"/>
    <property type="match status" value="1"/>
</dbReference>